<dbReference type="RefSeq" id="WP_214235415.1">
    <property type="nucleotide sequence ID" value="NZ_JABBFR010000001.1"/>
</dbReference>
<comment type="subcellular location">
    <subcellularLocation>
        <location evidence="1">Cell membrane</location>
        <topology evidence="1">Multi-pass membrane protein</topology>
    </subcellularLocation>
</comment>
<dbReference type="SUPFAM" id="SSF143865">
    <property type="entry name" value="CorA soluble domain-like"/>
    <property type="match status" value="1"/>
</dbReference>
<evidence type="ECO:0000256" key="11">
    <source>
        <dbReference type="SAM" id="Phobius"/>
    </source>
</evidence>
<evidence type="ECO:0000256" key="2">
    <source>
        <dbReference type="ARBA" id="ARBA00009765"/>
    </source>
</evidence>
<keyword evidence="5" id="KW-0997">Cell inner membrane</keyword>
<dbReference type="CDD" id="cd12833">
    <property type="entry name" value="ZntB-like_1"/>
    <property type="match status" value="1"/>
</dbReference>
<keyword evidence="10 11" id="KW-0472">Membrane</keyword>
<evidence type="ECO:0000256" key="9">
    <source>
        <dbReference type="ARBA" id="ARBA00023065"/>
    </source>
</evidence>
<keyword evidence="8 11" id="KW-1133">Transmembrane helix</keyword>
<evidence type="ECO:0000256" key="5">
    <source>
        <dbReference type="ARBA" id="ARBA00022519"/>
    </source>
</evidence>
<keyword evidence="6 11" id="KW-0812">Transmembrane</keyword>
<feature type="transmembrane region" description="Helical" evidence="11">
    <location>
        <begin position="268"/>
        <end position="289"/>
    </location>
</feature>
<dbReference type="Gene3D" id="3.30.460.20">
    <property type="entry name" value="CorA soluble domain-like"/>
    <property type="match status" value="1"/>
</dbReference>
<evidence type="ECO:0000256" key="1">
    <source>
        <dbReference type="ARBA" id="ARBA00004651"/>
    </source>
</evidence>
<keyword evidence="13" id="KW-1185">Reference proteome</keyword>
<keyword evidence="3" id="KW-0813">Transport</keyword>
<dbReference type="PANTHER" id="PTHR46494:SF3">
    <property type="entry name" value="ZINC TRANSPORT PROTEIN ZNTB"/>
    <property type="match status" value="1"/>
</dbReference>
<dbReference type="NCBIfam" id="NF007092">
    <property type="entry name" value="PRK09546.1"/>
    <property type="match status" value="1"/>
</dbReference>
<keyword evidence="7" id="KW-0862">Zinc</keyword>
<evidence type="ECO:0000256" key="3">
    <source>
        <dbReference type="ARBA" id="ARBA00022448"/>
    </source>
</evidence>
<comment type="similarity">
    <text evidence="2">Belongs to the CorA metal ion transporter (MIT) (TC 1.A.35) family.</text>
</comment>
<dbReference type="Gene3D" id="1.20.58.340">
    <property type="entry name" value="Magnesium transport protein CorA, transmembrane region"/>
    <property type="match status" value="2"/>
</dbReference>
<evidence type="ECO:0000313" key="12">
    <source>
        <dbReference type="EMBL" id="MBT0723061.1"/>
    </source>
</evidence>
<comment type="caution">
    <text evidence="12">The sequence shown here is derived from an EMBL/GenBank/DDBJ whole genome shotgun (WGS) entry which is preliminary data.</text>
</comment>
<sequence>MSSIDISQLHVPDAIIACQLDGVGGMLPISSAGQVGPTKPCWVHLDYSSTVSRDWLQSTPLIPDTVRDALAGDSLRPRISRLADGFMLVLRSINHNDNARPDQLVAVRVFINGDLIITTRKRKARAIDTVWEDLQNGHGAENAGNWIVEFCDALTEQSGEFIEQLYDRIIALEDALLDAKVPARGEMALLRKQLIVMRRYMAPQRDVFARIANEKFTWMADEDRRLMQDIAERLGRGLEDLDAGIARTAVISDEIDALIAESMNRRTYIMSLMAMVFLPATFLTGLFGVNLGGIPGGSWHYGFTVFCLVLAAIAIAVTLWLKSRKWL</sequence>
<dbReference type="PANTHER" id="PTHR46494">
    <property type="entry name" value="CORA FAMILY METAL ION TRANSPORTER (EUROFUNG)"/>
    <property type="match status" value="1"/>
</dbReference>
<name>A0ABS5SSU1_9GAMM</name>
<evidence type="ECO:0000256" key="8">
    <source>
        <dbReference type="ARBA" id="ARBA00022989"/>
    </source>
</evidence>
<protein>
    <submittedName>
        <fullName evidence="12">Zinc transporter ZntB</fullName>
    </submittedName>
</protein>
<feature type="transmembrane region" description="Helical" evidence="11">
    <location>
        <begin position="301"/>
        <end position="321"/>
    </location>
</feature>
<dbReference type="InterPro" id="IPR002523">
    <property type="entry name" value="MgTranspt_CorA/ZnTranspt_ZntB"/>
</dbReference>
<keyword evidence="9" id="KW-0406">Ion transport</keyword>
<keyword evidence="4" id="KW-1003">Cell membrane</keyword>
<accession>A0ABS5SSU1</accession>
<evidence type="ECO:0000313" key="13">
    <source>
        <dbReference type="Proteomes" id="UP000790096"/>
    </source>
</evidence>
<organism evidence="12 13">
    <name type="scientific">Rosenbergiella gaditana</name>
    <dbReference type="NCBI Taxonomy" id="2726987"/>
    <lineage>
        <taxon>Bacteria</taxon>
        <taxon>Pseudomonadati</taxon>
        <taxon>Pseudomonadota</taxon>
        <taxon>Gammaproteobacteria</taxon>
        <taxon>Enterobacterales</taxon>
        <taxon>Erwiniaceae</taxon>
        <taxon>Rosenbergiella</taxon>
    </lineage>
</organism>
<dbReference type="Pfam" id="PF01544">
    <property type="entry name" value="CorA"/>
    <property type="match status" value="1"/>
</dbReference>
<dbReference type="InterPro" id="IPR045863">
    <property type="entry name" value="CorA_TM1_TM2"/>
</dbReference>
<evidence type="ECO:0000256" key="7">
    <source>
        <dbReference type="ARBA" id="ARBA00022833"/>
    </source>
</evidence>
<reference evidence="12 13" key="1">
    <citation type="submission" date="2020-04" db="EMBL/GenBank/DDBJ databases">
        <title>Genome sequencing of Rosenbergiella species.</title>
        <authorList>
            <person name="Alvarez-Perez S."/>
            <person name="Lievens B."/>
        </authorList>
    </citation>
    <scope>NUCLEOTIDE SEQUENCE [LARGE SCALE GENOMIC DNA]</scope>
    <source>
        <strain evidence="12 13">S61</strain>
    </source>
</reference>
<evidence type="ECO:0000256" key="6">
    <source>
        <dbReference type="ARBA" id="ARBA00022692"/>
    </source>
</evidence>
<gene>
    <name evidence="12" type="primary">zntB</name>
    <name evidence="12" type="ORF">HH682_01115</name>
</gene>
<dbReference type="EMBL" id="JABBFR010000001">
    <property type="protein sequence ID" value="MBT0723061.1"/>
    <property type="molecule type" value="Genomic_DNA"/>
</dbReference>
<evidence type="ECO:0000256" key="4">
    <source>
        <dbReference type="ARBA" id="ARBA00022475"/>
    </source>
</evidence>
<dbReference type="InterPro" id="IPR045861">
    <property type="entry name" value="CorA_cytoplasmic_dom"/>
</dbReference>
<evidence type="ECO:0000256" key="10">
    <source>
        <dbReference type="ARBA" id="ARBA00023136"/>
    </source>
</evidence>
<proteinExistence type="inferred from homology"/>
<dbReference type="Proteomes" id="UP000790096">
    <property type="component" value="Unassembled WGS sequence"/>
</dbReference>
<dbReference type="SUPFAM" id="SSF144083">
    <property type="entry name" value="Magnesium transport protein CorA, transmembrane region"/>
    <property type="match status" value="1"/>
</dbReference>